<keyword evidence="4" id="KW-1185">Reference proteome</keyword>
<dbReference type="PANTHER" id="PTHR45661">
    <property type="entry name" value="SURFACE ANTIGEN"/>
    <property type="match status" value="1"/>
</dbReference>
<dbReference type="SUPFAM" id="SSF52058">
    <property type="entry name" value="L domain-like"/>
    <property type="match status" value="1"/>
</dbReference>
<feature type="domain" description="Dockerin" evidence="2">
    <location>
        <begin position="229"/>
        <end position="293"/>
    </location>
</feature>
<dbReference type="EMBL" id="JACOPS010000001">
    <property type="protein sequence ID" value="MBC5727629.1"/>
    <property type="molecule type" value="Genomic_DNA"/>
</dbReference>
<dbReference type="Pfam" id="PF13306">
    <property type="entry name" value="LRR_5"/>
    <property type="match status" value="1"/>
</dbReference>
<dbReference type="InterPro" id="IPR016134">
    <property type="entry name" value="Dockerin_dom"/>
</dbReference>
<organism evidence="3 4">
    <name type="scientific">Ruminococcus intestinalis</name>
    <dbReference type="NCBI Taxonomy" id="2763066"/>
    <lineage>
        <taxon>Bacteria</taxon>
        <taxon>Bacillati</taxon>
        <taxon>Bacillota</taxon>
        <taxon>Clostridia</taxon>
        <taxon>Eubacteriales</taxon>
        <taxon>Oscillospiraceae</taxon>
        <taxon>Ruminococcus</taxon>
    </lineage>
</organism>
<dbReference type="Proteomes" id="UP000636755">
    <property type="component" value="Unassembled WGS sequence"/>
</dbReference>
<dbReference type="InterPro" id="IPR026906">
    <property type="entry name" value="LRR_5"/>
</dbReference>
<feature type="signal peptide" evidence="1">
    <location>
        <begin position="1"/>
        <end position="28"/>
    </location>
</feature>
<evidence type="ECO:0000256" key="1">
    <source>
        <dbReference type="SAM" id="SignalP"/>
    </source>
</evidence>
<dbReference type="InterPro" id="IPR036439">
    <property type="entry name" value="Dockerin_dom_sf"/>
</dbReference>
<evidence type="ECO:0000313" key="4">
    <source>
        <dbReference type="Proteomes" id="UP000636755"/>
    </source>
</evidence>
<dbReference type="Gene3D" id="1.10.1330.10">
    <property type="entry name" value="Dockerin domain"/>
    <property type="match status" value="1"/>
</dbReference>
<dbReference type="InterPro" id="IPR053139">
    <property type="entry name" value="Surface_bspA-like"/>
</dbReference>
<dbReference type="PROSITE" id="PS51766">
    <property type="entry name" value="DOCKERIN"/>
    <property type="match status" value="1"/>
</dbReference>
<evidence type="ECO:0000313" key="3">
    <source>
        <dbReference type="EMBL" id="MBC5727629.1"/>
    </source>
</evidence>
<name>A0ABR7HJF5_9FIRM</name>
<accession>A0ABR7HJF5</accession>
<dbReference type="Pfam" id="PF00404">
    <property type="entry name" value="Dockerin_1"/>
    <property type="match status" value="1"/>
</dbReference>
<dbReference type="Gene3D" id="3.80.10.10">
    <property type="entry name" value="Ribonuclease Inhibitor"/>
    <property type="match status" value="1"/>
</dbReference>
<protein>
    <submittedName>
        <fullName evidence="3">Leucine-rich repeat protein</fullName>
    </submittedName>
</protein>
<dbReference type="SUPFAM" id="SSF63446">
    <property type="entry name" value="Type I dockerin domain"/>
    <property type="match status" value="1"/>
</dbReference>
<dbReference type="RefSeq" id="WP_186934889.1">
    <property type="nucleotide sequence ID" value="NZ_JACOPS010000001.1"/>
</dbReference>
<reference evidence="3 4" key="1">
    <citation type="submission" date="2020-08" db="EMBL/GenBank/DDBJ databases">
        <title>Genome public.</title>
        <authorList>
            <person name="Liu C."/>
            <person name="Sun Q."/>
        </authorList>
    </citation>
    <scope>NUCLEOTIDE SEQUENCE [LARGE SCALE GENOMIC DNA]</scope>
    <source>
        <strain evidence="3 4">NSJ-71</strain>
    </source>
</reference>
<comment type="caution">
    <text evidence="3">The sequence shown here is derived from an EMBL/GenBank/DDBJ whole genome shotgun (WGS) entry which is preliminary data.</text>
</comment>
<dbReference type="CDD" id="cd14256">
    <property type="entry name" value="Dockerin_I"/>
    <property type="match status" value="1"/>
</dbReference>
<dbReference type="InterPro" id="IPR002105">
    <property type="entry name" value="Dockerin_1_rpt"/>
</dbReference>
<sequence>MIKTIAKKLSVFVLALSLLLMSAVQFSADSYLVSKDGFYYLIENSEAVIYGYDYNNRTTDIVVPNTISDYPVTKIAPRAFSNNTKLTSISFTNAMSLKSIGKYAFYACSSIEEIIIPGWLNSIGEFAFQDCTALKNVSIYSNVSVIPEQAFGNCISLEKINIPSTVKSIGSYAFYNCSALTELTLSKNITDIANGAFYNCPNLTLYGYYDTVAESYAEQNNIPFVHLDKKVISGDVNLDGKIDINDVTLLQRYIAGESVLTDDAVKAADFNKDRIIDIIDATAIQTFIAHGQN</sequence>
<dbReference type="InterPro" id="IPR032675">
    <property type="entry name" value="LRR_dom_sf"/>
</dbReference>
<gene>
    <name evidence="3" type="ORF">H8R91_03585</name>
</gene>
<evidence type="ECO:0000259" key="2">
    <source>
        <dbReference type="PROSITE" id="PS51766"/>
    </source>
</evidence>
<dbReference type="PANTHER" id="PTHR45661:SF3">
    <property type="entry name" value="IG-LIKE DOMAIN-CONTAINING PROTEIN"/>
    <property type="match status" value="1"/>
</dbReference>
<feature type="chain" id="PRO_5047524001" evidence="1">
    <location>
        <begin position="29"/>
        <end position="293"/>
    </location>
</feature>
<keyword evidence="1" id="KW-0732">Signal</keyword>
<proteinExistence type="predicted"/>